<proteinExistence type="predicted"/>
<dbReference type="RefSeq" id="WP_204842479.1">
    <property type="nucleotide sequence ID" value="NZ_JAFBCL010000001.1"/>
</dbReference>
<dbReference type="Proteomes" id="UP001195724">
    <property type="component" value="Unassembled WGS sequence"/>
</dbReference>
<feature type="compositionally biased region" description="Low complexity" evidence="1">
    <location>
        <begin position="273"/>
        <end position="295"/>
    </location>
</feature>
<reference evidence="2 3" key="1">
    <citation type="submission" date="2021-01" db="EMBL/GenBank/DDBJ databases">
        <title>Sequencing the genomes of 1000 actinobacteria strains.</title>
        <authorList>
            <person name="Klenk H.-P."/>
        </authorList>
    </citation>
    <scope>NUCLEOTIDE SEQUENCE [LARGE SCALE GENOMIC DNA]</scope>
    <source>
        <strain evidence="2 3">DSM 44581</strain>
    </source>
</reference>
<protein>
    <submittedName>
        <fullName evidence="2">Tetratricopeptide (TPR) repeat protein</fullName>
    </submittedName>
</protein>
<gene>
    <name evidence="2" type="ORF">JOE68_002476</name>
</gene>
<dbReference type="EMBL" id="JAFBCL010000001">
    <property type="protein sequence ID" value="MBM7811611.1"/>
    <property type="molecule type" value="Genomic_DNA"/>
</dbReference>
<dbReference type="SUPFAM" id="SSF48452">
    <property type="entry name" value="TPR-like"/>
    <property type="match status" value="1"/>
</dbReference>
<evidence type="ECO:0000313" key="3">
    <source>
        <dbReference type="Proteomes" id="UP001195724"/>
    </source>
</evidence>
<keyword evidence="3" id="KW-1185">Reference proteome</keyword>
<organism evidence="2 3">
    <name type="scientific">Saccharothrix algeriensis</name>
    <dbReference type="NCBI Taxonomy" id="173560"/>
    <lineage>
        <taxon>Bacteria</taxon>
        <taxon>Bacillati</taxon>
        <taxon>Actinomycetota</taxon>
        <taxon>Actinomycetes</taxon>
        <taxon>Pseudonocardiales</taxon>
        <taxon>Pseudonocardiaceae</taxon>
        <taxon>Saccharothrix</taxon>
    </lineage>
</organism>
<name>A0ABS2S5V1_9PSEU</name>
<comment type="caution">
    <text evidence="2">The sequence shown here is derived from an EMBL/GenBank/DDBJ whole genome shotgun (WGS) entry which is preliminary data.</text>
</comment>
<accession>A0ABS2S5V1</accession>
<evidence type="ECO:0000313" key="2">
    <source>
        <dbReference type="EMBL" id="MBM7811611.1"/>
    </source>
</evidence>
<dbReference type="InterPro" id="IPR011990">
    <property type="entry name" value="TPR-like_helical_dom_sf"/>
</dbReference>
<evidence type="ECO:0000256" key="1">
    <source>
        <dbReference type="SAM" id="MobiDB-lite"/>
    </source>
</evidence>
<dbReference type="Gene3D" id="1.25.40.10">
    <property type="entry name" value="Tetratricopeptide repeat domain"/>
    <property type="match status" value="1"/>
</dbReference>
<feature type="compositionally biased region" description="Basic and acidic residues" evidence="1">
    <location>
        <begin position="306"/>
        <end position="317"/>
    </location>
</feature>
<sequence length="317" mass="33761">MSDQARQLLRDVLRARRLLGHDVEDPGPAGPGDADDVRRWFATRRDEVVAAVREADGTAVALLANTWRALPPDADGAWCRQLYDCAEPLAAALPGSRELAAAFRAGAEALRERGWLRHAAALGMRELAIWRLLDEPDPAAGALADLAATYRAQGRLHRVVNCADEALELYVAHGRPDGIARSLAHLGALMVEAGRLDAAVNYLTRADRVFDGLARGQDRARAQVLLARALWLSGDEAAARRRLHRVLPDLAGDDAREARALLDLPTGAGPGAAGPSATRPGTAGPGAADRAATRPTRPPGPSAAEQHQDHLDQQPEG</sequence>
<feature type="region of interest" description="Disordered" evidence="1">
    <location>
        <begin position="264"/>
        <end position="317"/>
    </location>
</feature>